<dbReference type="PANTHER" id="PTHR43861">
    <property type="entry name" value="TRANS-ACONITATE 2-METHYLTRANSFERASE-RELATED"/>
    <property type="match status" value="1"/>
</dbReference>
<dbReference type="RefSeq" id="WP_066541264.1">
    <property type="nucleotide sequence ID" value="NZ_JAOCHE010000003.1"/>
</dbReference>
<evidence type="ECO:0000259" key="2">
    <source>
        <dbReference type="Pfam" id="PF13847"/>
    </source>
</evidence>
<dbReference type="PANTHER" id="PTHR43861:SF1">
    <property type="entry name" value="TRANS-ACONITATE 2-METHYLTRANSFERASE"/>
    <property type="match status" value="1"/>
</dbReference>
<dbReference type="InterPro" id="IPR025714">
    <property type="entry name" value="Methyltranfer_dom"/>
</dbReference>
<accession>A0A2A7UQ47</accession>
<dbReference type="InterPro" id="IPR018773">
    <property type="entry name" value="MeTrfase_reg_dom_prd"/>
</dbReference>
<dbReference type="Pfam" id="PF13847">
    <property type="entry name" value="Methyltransf_31"/>
    <property type="match status" value="1"/>
</dbReference>
<dbReference type="AlphaFoldDB" id="A0A2A7UQ47"/>
<evidence type="ECO:0000313" key="3">
    <source>
        <dbReference type="EMBL" id="PEH87397.1"/>
    </source>
</evidence>
<dbReference type="Pfam" id="PF10119">
    <property type="entry name" value="MethyTransf_Reg"/>
    <property type="match status" value="1"/>
</dbReference>
<dbReference type="GO" id="GO:0008168">
    <property type="term" value="F:methyltransferase activity"/>
    <property type="evidence" value="ECO:0007669"/>
    <property type="project" value="UniProtKB-KW"/>
</dbReference>
<keyword evidence="3" id="KW-0808">Transferase</keyword>
<keyword evidence="3" id="KW-0489">Methyltransferase</keyword>
<dbReference type="STRING" id="1219032.GCA_001515545_03774"/>
<dbReference type="Gene3D" id="3.40.50.150">
    <property type="entry name" value="Vaccinia Virus protein VP39"/>
    <property type="match status" value="1"/>
</dbReference>
<evidence type="ECO:0000259" key="1">
    <source>
        <dbReference type="Pfam" id="PF10119"/>
    </source>
</evidence>
<gene>
    <name evidence="3" type="ORF">CRM82_01105</name>
</gene>
<dbReference type="SUPFAM" id="SSF53335">
    <property type="entry name" value="S-adenosyl-L-methionine-dependent methyltransferases"/>
    <property type="match status" value="1"/>
</dbReference>
<sequence length="461" mass="49460">MTSPAAHLDGYVTDVAYPDYFHRELMPVWLCSTLQALGRRTPDLQQPYTWLELGCGTGISTVIAAATNPRGHFIGLDLNPDAIAQAQALAQAVGVANVRFVCQSFEAALHSTDAALPPCDFIVSHGVYSWISASNRAALRQLLERHLQPGGVLYLAYMSQPGSASMAAAQKLAHLTTQGMAGGSTDKADAGLALLQQMTEAGTGYCSEHPRIAAELGQLRGMDRRYIAHEFLNAHWESLHVADVMADLARAGCDYAGSATLLENIDGASLPEQSLPLLNRLRQQGCSVAAQETFKDIARNQNQRRDLYQCQHPQGNMLSADAHRHALLSQRIALLPAAPSLQASLPAAFTLDTRIGPVQMPMAHVAPLLAALQKGPQSYAQLVQLPLYAQQPGAVSQLLQLLAWVGWVQFVRPDWQADASLAPATSAMLERLNAALALRPCGQPAVHYQAHAAAGSAIPMP</sequence>
<protein>
    <submittedName>
        <fullName evidence="3">SAM-dependent methyltransferase</fullName>
    </submittedName>
</protein>
<evidence type="ECO:0000313" key="4">
    <source>
        <dbReference type="Proteomes" id="UP000220246"/>
    </source>
</evidence>
<proteinExistence type="predicted"/>
<reference evidence="4" key="1">
    <citation type="submission" date="2017-09" db="EMBL/GenBank/DDBJ databases">
        <title>FDA dAtabase for Regulatory Grade micrObial Sequences (FDA-ARGOS): Supporting development and validation of Infectious Disease Dx tests.</title>
        <authorList>
            <person name="Minogue T."/>
            <person name="Wolcott M."/>
            <person name="Wasieloski L."/>
            <person name="Aguilar W."/>
            <person name="Moore D."/>
            <person name="Tallon L."/>
            <person name="Sadzewicz L."/>
            <person name="Ott S."/>
            <person name="Zhao X."/>
            <person name="Nagaraj S."/>
            <person name="Vavikolanu K."/>
            <person name="Aluvathingal J."/>
            <person name="Nadendla S."/>
            <person name="Sichtig H."/>
        </authorList>
    </citation>
    <scope>NUCLEOTIDE SEQUENCE [LARGE SCALE GENOMIC DNA]</scope>
    <source>
        <strain evidence="4">FDAARGOS_394</strain>
    </source>
</reference>
<dbReference type="InterPro" id="IPR029063">
    <property type="entry name" value="SAM-dependent_MTases_sf"/>
</dbReference>
<dbReference type="EMBL" id="PDEA01000001">
    <property type="protein sequence ID" value="PEH87397.1"/>
    <property type="molecule type" value="Genomic_DNA"/>
</dbReference>
<name>A0A2A7UQ47_COMTR</name>
<dbReference type="GO" id="GO:0032259">
    <property type="term" value="P:methylation"/>
    <property type="evidence" value="ECO:0007669"/>
    <property type="project" value="UniProtKB-KW"/>
</dbReference>
<keyword evidence="4" id="KW-1185">Reference proteome</keyword>
<feature type="domain" description="Methyltransferase regulatory" evidence="1">
    <location>
        <begin position="223"/>
        <end position="308"/>
    </location>
</feature>
<dbReference type="OrthoDB" id="323463at2"/>
<dbReference type="Proteomes" id="UP000220246">
    <property type="component" value="Unassembled WGS sequence"/>
</dbReference>
<dbReference type="GeneID" id="80803335"/>
<dbReference type="CDD" id="cd02440">
    <property type="entry name" value="AdoMet_MTases"/>
    <property type="match status" value="1"/>
</dbReference>
<organism evidence="3 4">
    <name type="scientific">Comamonas terrigena</name>
    <dbReference type="NCBI Taxonomy" id="32013"/>
    <lineage>
        <taxon>Bacteria</taxon>
        <taxon>Pseudomonadati</taxon>
        <taxon>Pseudomonadota</taxon>
        <taxon>Betaproteobacteria</taxon>
        <taxon>Burkholderiales</taxon>
        <taxon>Comamonadaceae</taxon>
        <taxon>Comamonas</taxon>
    </lineage>
</organism>
<feature type="domain" description="Methyltransferase" evidence="2">
    <location>
        <begin position="48"/>
        <end position="171"/>
    </location>
</feature>
<comment type="caution">
    <text evidence="3">The sequence shown here is derived from an EMBL/GenBank/DDBJ whole genome shotgun (WGS) entry which is preliminary data.</text>
</comment>